<accession>A0A7G2D7Y3</accession>
<keyword evidence="1" id="KW-1133">Transmembrane helix</keyword>
<name>A0A7G2D7Y3_9EURY</name>
<protein>
    <submittedName>
        <fullName evidence="2">ABC-2 type transport system permease protein</fullName>
    </submittedName>
</protein>
<keyword evidence="1" id="KW-0812">Transmembrane</keyword>
<dbReference type="RefSeq" id="WP_188202081.1">
    <property type="nucleotide sequence ID" value="NZ_LR881183.1"/>
</dbReference>
<dbReference type="Proteomes" id="UP000516304">
    <property type="component" value="Chromosome TIRI35C"/>
</dbReference>
<dbReference type="GeneID" id="58918869"/>
<keyword evidence="3" id="KW-1185">Reference proteome</keyword>
<dbReference type="Pfam" id="PF12679">
    <property type="entry name" value="ABC2_membrane_2"/>
    <property type="match status" value="1"/>
</dbReference>
<proteinExistence type="predicted"/>
<dbReference type="KEGG" id="tcq:TIRI35C_1127"/>
<evidence type="ECO:0000313" key="3">
    <source>
        <dbReference type="Proteomes" id="UP000516304"/>
    </source>
</evidence>
<evidence type="ECO:0000313" key="2">
    <source>
        <dbReference type="EMBL" id="CAD5244281.1"/>
    </source>
</evidence>
<feature type="transmembrane region" description="Helical" evidence="1">
    <location>
        <begin position="279"/>
        <end position="300"/>
    </location>
</feature>
<feature type="transmembrane region" description="Helical" evidence="1">
    <location>
        <begin position="70"/>
        <end position="92"/>
    </location>
</feature>
<evidence type="ECO:0000256" key="1">
    <source>
        <dbReference type="SAM" id="Phobius"/>
    </source>
</evidence>
<keyword evidence="1" id="KW-0472">Membrane</keyword>
<dbReference type="EMBL" id="LR881183">
    <property type="protein sequence ID" value="CAD5244281.1"/>
    <property type="molecule type" value="Genomic_DNA"/>
</dbReference>
<dbReference type="PANTHER" id="PTHR43471:SF13">
    <property type="entry name" value="ABC-2 TYPE TRANSPORT SYSTEM PERMEASE PROTEIN"/>
    <property type="match status" value="1"/>
</dbReference>
<feature type="transmembrane region" description="Helical" evidence="1">
    <location>
        <begin position="21"/>
        <end position="39"/>
    </location>
</feature>
<feature type="transmembrane region" description="Helical" evidence="1">
    <location>
        <begin position="161"/>
        <end position="182"/>
    </location>
</feature>
<dbReference type="GO" id="GO:0140359">
    <property type="term" value="F:ABC-type transporter activity"/>
    <property type="evidence" value="ECO:0007669"/>
    <property type="project" value="InterPro"/>
</dbReference>
<dbReference type="GO" id="GO:0005886">
    <property type="term" value="C:plasma membrane"/>
    <property type="evidence" value="ECO:0007669"/>
    <property type="project" value="UniProtKB-SubCell"/>
</dbReference>
<gene>
    <name evidence="2" type="ORF">TIRI35C_1127</name>
</gene>
<dbReference type="PANTHER" id="PTHR43471">
    <property type="entry name" value="ABC TRANSPORTER PERMEASE"/>
    <property type="match status" value="1"/>
</dbReference>
<reference evidence="2 3" key="1">
    <citation type="submission" date="2020-09" db="EMBL/GenBank/DDBJ databases">
        <authorList>
            <person name="Courtine D."/>
        </authorList>
    </citation>
    <scope>NUCLEOTIDE SEQUENCE [LARGE SCALE GENOMIC DNA]</scope>
    <source>
        <strain evidence="2 3">IRI35c</strain>
    </source>
</reference>
<dbReference type="AlphaFoldDB" id="A0A7G2D7Y3"/>
<sequence length="308" mass="34033">MNPAWNIALKELYTSVKSKRFIVIMGLYLLIFGLAVYGIKDYLIQMGVPGVESNEFGLWGTTGEVYMTPLAMLFMINMMIITVIGAVLGAALGSDAINREVETGTAKVLLGHPVYRDEVINGKFLGMGALIVLTNLVVYVAIIAVMLILGIPVDGDSLLRGFLAILATMLYTLVFLSIGVLFSTLFKKPETSMLATVGLAIFLTVFYGIVVEIVAPKLAGPEPPWGTSAHEVWRETVNTWMARLHFLNPAHHYAQLVQYIFGGDRFLNYYLPLGDSFTYGFNNLAILLVMLFLPFAFAYVRFMTSDIN</sequence>
<organism evidence="2 3">
    <name type="scientific">Thermococcus camini</name>
    <dbReference type="NCBI Taxonomy" id="2016373"/>
    <lineage>
        <taxon>Archaea</taxon>
        <taxon>Methanobacteriati</taxon>
        <taxon>Methanobacteriota</taxon>
        <taxon>Thermococci</taxon>
        <taxon>Thermococcales</taxon>
        <taxon>Thermococcaceae</taxon>
        <taxon>Thermococcus</taxon>
    </lineage>
</organism>
<feature type="transmembrane region" description="Helical" evidence="1">
    <location>
        <begin position="194"/>
        <end position="215"/>
    </location>
</feature>
<feature type="transmembrane region" description="Helical" evidence="1">
    <location>
        <begin position="124"/>
        <end position="149"/>
    </location>
</feature>